<dbReference type="PRINTS" id="PR00080">
    <property type="entry name" value="SDRFAMILY"/>
</dbReference>
<dbReference type="SUPFAM" id="SSF51735">
    <property type="entry name" value="NAD(P)-binding Rossmann-fold domains"/>
    <property type="match status" value="1"/>
</dbReference>
<keyword evidence="2" id="KW-0560">Oxidoreductase</keyword>
<dbReference type="CDD" id="cd05233">
    <property type="entry name" value="SDR_c"/>
    <property type="match status" value="1"/>
</dbReference>
<accession>A0A248UJ16</accession>
<gene>
    <name evidence="3" type="ORF">CES85_0523</name>
</gene>
<evidence type="ECO:0000256" key="1">
    <source>
        <dbReference type="ARBA" id="ARBA00006484"/>
    </source>
</evidence>
<protein>
    <submittedName>
        <fullName evidence="3">KR domain protein</fullName>
    </submittedName>
</protein>
<dbReference type="Gene3D" id="3.40.50.720">
    <property type="entry name" value="NAD(P)-binding Rossmann-like Domain"/>
    <property type="match status" value="1"/>
</dbReference>
<organism evidence="3 4">
    <name type="scientific">Ochrobactrum quorumnocens</name>
    <dbReference type="NCBI Taxonomy" id="271865"/>
    <lineage>
        <taxon>Bacteria</taxon>
        <taxon>Pseudomonadati</taxon>
        <taxon>Pseudomonadota</taxon>
        <taxon>Alphaproteobacteria</taxon>
        <taxon>Hyphomicrobiales</taxon>
        <taxon>Brucellaceae</taxon>
        <taxon>Brucella/Ochrobactrum group</taxon>
        <taxon>Ochrobactrum</taxon>
    </lineage>
</organism>
<dbReference type="GO" id="GO:0016491">
    <property type="term" value="F:oxidoreductase activity"/>
    <property type="evidence" value="ECO:0007669"/>
    <property type="project" value="UniProtKB-KW"/>
</dbReference>
<dbReference type="InterPro" id="IPR020904">
    <property type="entry name" value="Sc_DH/Rdtase_CS"/>
</dbReference>
<dbReference type="InterPro" id="IPR002347">
    <property type="entry name" value="SDR_fam"/>
</dbReference>
<dbReference type="PROSITE" id="PS00061">
    <property type="entry name" value="ADH_SHORT"/>
    <property type="match status" value="1"/>
</dbReference>
<dbReference type="PANTHER" id="PTHR43639:SF1">
    <property type="entry name" value="SHORT-CHAIN DEHYDROGENASE_REDUCTASE FAMILY PROTEIN"/>
    <property type="match status" value="1"/>
</dbReference>
<dbReference type="InterPro" id="IPR036291">
    <property type="entry name" value="NAD(P)-bd_dom_sf"/>
</dbReference>
<evidence type="ECO:0000256" key="2">
    <source>
        <dbReference type="ARBA" id="ARBA00023002"/>
    </source>
</evidence>
<dbReference type="Pfam" id="PF13561">
    <property type="entry name" value="adh_short_C2"/>
    <property type="match status" value="1"/>
</dbReference>
<dbReference type="PRINTS" id="PR00081">
    <property type="entry name" value="GDHRDH"/>
</dbReference>
<dbReference type="Proteomes" id="UP000215256">
    <property type="component" value="Chromosome 1"/>
</dbReference>
<comment type="similarity">
    <text evidence="1">Belongs to the short-chain dehydrogenases/reductases (SDR) family.</text>
</comment>
<dbReference type="PANTHER" id="PTHR43639">
    <property type="entry name" value="OXIDOREDUCTASE, SHORT-CHAIN DEHYDROGENASE/REDUCTASE FAMILY (AFU_ORTHOLOGUE AFUA_5G02870)"/>
    <property type="match status" value="1"/>
</dbReference>
<sequence length="250" mass="25651">MRPVVIVTGGSRGIGAATARLFAREGYDVCISYLSDADAALGTVEACEGFGAKAIAVQSDVANRQDVEALFLACDKALGVVSCLVNNAGVIGQNTRIQGLQDDALEQTFRTNVFGLLYCTQEATRRMSSANGGTGGTIINISSVAAVLGSPGEYVHYAASKGAVETISIGAGKELAPEGIRVNAIRVGTTNTSIHMLSGNPDRPAKIAAMTPMGRIAEPEDIAQTALWLASDKSGFVTGTVITVAGGLSV</sequence>
<proteinExistence type="inferred from homology"/>
<dbReference type="AlphaFoldDB" id="A0A248UJ16"/>
<name>A0A248UJ16_9HYPH</name>
<dbReference type="OrthoDB" id="20590at2"/>
<evidence type="ECO:0000313" key="3">
    <source>
        <dbReference type="EMBL" id="ASV86656.1"/>
    </source>
</evidence>
<reference evidence="3 4" key="1">
    <citation type="submission" date="2017-07" db="EMBL/GenBank/DDBJ databases">
        <title>Phylogenetic study on the rhizospheric bacterium Ochrobactrum sp. A44.</title>
        <authorList>
            <person name="Krzyzanowska D.M."/>
            <person name="Ossowicki A."/>
            <person name="Rajewska M."/>
            <person name="Maciag T."/>
            <person name="Kaczynski Z."/>
            <person name="Czerwicka M."/>
            <person name="Jafra S."/>
        </authorList>
    </citation>
    <scope>NUCLEOTIDE SEQUENCE [LARGE SCALE GENOMIC DNA]</scope>
    <source>
        <strain evidence="3 4">A44</strain>
    </source>
</reference>
<dbReference type="RefSeq" id="WP_095446180.1">
    <property type="nucleotide sequence ID" value="NZ_CP022604.1"/>
</dbReference>
<dbReference type="EMBL" id="CP022604">
    <property type="protein sequence ID" value="ASV86656.1"/>
    <property type="molecule type" value="Genomic_DNA"/>
</dbReference>
<dbReference type="KEGG" id="och:CES85_0523"/>
<dbReference type="FunFam" id="3.40.50.720:FF:000084">
    <property type="entry name" value="Short-chain dehydrogenase reductase"/>
    <property type="match status" value="1"/>
</dbReference>
<evidence type="ECO:0000313" key="4">
    <source>
        <dbReference type="Proteomes" id="UP000215256"/>
    </source>
</evidence>